<proteinExistence type="inferred from homology"/>
<keyword evidence="2" id="KW-0602">Photosynthesis</keyword>
<comment type="subcellular location">
    <subcellularLocation>
        <location evidence="8">Plastid</location>
        <location evidence="8">Chloroplast thylakoid</location>
    </subcellularLocation>
</comment>
<dbReference type="GO" id="GO:0009534">
    <property type="term" value="C:chloroplast thylakoid"/>
    <property type="evidence" value="ECO:0007669"/>
    <property type="project" value="UniProtKB-SubCell"/>
</dbReference>
<dbReference type="eggNOG" id="ENOG502QUMW">
    <property type="taxonomic scope" value="Eukaryota"/>
</dbReference>
<keyword evidence="3" id="KW-0934">Plastid</keyword>
<reference evidence="10 11" key="1">
    <citation type="journal article" date="2007" name="Proc. Natl. Acad. Sci. U.S.A.">
        <title>The tiny eukaryote Ostreococcus provides genomic insights into the paradox of plankton speciation.</title>
        <authorList>
            <person name="Palenik B."/>
            <person name="Grimwood J."/>
            <person name="Aerts A."/>
            <person name="Rouze P."/>
            <person name="Salamov A."/>
            <person name="Putnam N."/>
            <person name="Dupont C."/>
            <person name="Jorgensen R."/>
            <person name="Derelle E."/>
            <person name="Rombauts S."/>
            <person name="Zhou K."/>
            <person name="Otillar R."/>
            <person name="Merchant S.S."/>
            <person name="Podell S."/>
            <person name="Gaasterland T."/>
            <person name="Napoli C."/>
            <person name="Gendler K."/>
            <person name="Manuell A."/>
            <person name="Tai V."/>
            <person name="Vallon O."/>
            <person name="Piganeau G."/>
            <person name="Jancek S."/>
            <person name="Heijde M."/>
            <person name="Jabbari K."/>
            <person name="Bowler C."/>
            <person name="Lohr M."/>
            <person name="Robbens S."/>
            <person name="Werner G."/>
            <person name="Dubchak I."/>
            <person name="Pazour G.J."/>
            <person name="Ren Q."/>
            <person name="Paulsen I."/>
            <person name="Delwiche C."/>
            <person name="Schmutz J."/>
            <person name="Rokhsar D."/>
            <person name="Van de Peer Y."/>
            <person name="Moreau H."/>
            <person name="Grigoriev I.V."/>
        </authorList>
    </citation>
    <scope>NUCLEOTIDE SEQUENCE [LARGE SCALE GENOMIC DNA]</scope>
    <source>
        <strain evidence="10 11">CCE9901</strain>
    </source>
</reference>
<gene>
    <name evidence="10" type="primary">psbP</name>
    <name evidence="10" type="ORF">OSTLU_48109</name>
</gene>
<dbReference type="Gramene" id="ABP00918">
    <property type="protein sequence ID" value="ABP00918"/>
    <property type="gene ID" value="OSTLU_48109"/>
</dbReference>
<evidence type="ECO:0000256" key="8">
    <source>
        <dbReference type="ARBA" id="ARBA00046272"/>
    </source>
</evidence>
<sequence>MFTLSTTLAHAAVKANVKATRKSQSRRGAVKVAAQAPDASSRREAMSLIAGATTLAMSKPAFAAYGDSANVFGGVSNPTGFVPYAGDGFAFLLPSKYNPSKERPFPNTECYFEDNFDQVTNISVIAEKAEKGSIDAYGKPEQFLEKLGYLLGVQSYAGQTRSEGGFAANKVSTAAVLDVYTRENKGKTYYQYEILTRTADGDEGGRHQLITATVSDGNLYIMKLQSGDKRWFKGQERDLRTAMNSFTVA</sequence>
<evidence type="ECO:0000256" key="7">
    <source>
        <dbReference type="ARBA" id="ARBA00035638"/>
    </source>
</evidence>
<evidence type="ECO:0000313" key="11">
    <source>
        <dbReference type="Proteomes" id="UP000001568"/>
    </source>
</evidence>
<dbReference type="Proteomes" id="UP000001568">
    <property type="component" value="Chromosome 20"/>
</dbReference>
<dbReference type="HOGENOM" id="CLU_071157_0_0_1"/>
<dbReference type="InterPro" id="IPR002683">
    <property type="entry name" value="PsbP_C"/>
</dbReference>
<keyword evidence="5" id="KW-0793">Thylakoid</keyword>
<protein>
    <submittedName>
        <fullName evidence="10">Oxygen evolving enhancer 2 of Photosystem II</fullName>
    </submittedName>
</protein>
<evidence type="ECO:0000259" key="9">
    <source>
        <dbReference type="Pfam" id="PF01789"/>
    </source>
</evidence>
<accession>A4SBE3</accession>
<dbReference type="GO" id="GO:0009654">
    <property type="term" value="C:photosystem II oxygen evolving complex"/>
    <property type="evidence" value="ECO:0007669"/>
    <property type="project" value="InterPro"/>
</dbReference>
<evidence type="ECO:0000256" key="5">
    <source>
        <dbReference type="ARBA" id="ARBA00023078"/>
    </source>
</evidence>
<organism evidence="10 11">
    <name type="scientific">Ostreococcus lucimarinus (strain CCE9901)</name>
    <dbReference type="NCBI Taxonomy" id="436017"/>
    <lineage>
        <taxon>Eukaryota</taxon>
        <taxon>Viridiplantae</taxon>
        <taxon>Chlorophyta</taxon>
        <taxon>Mamiellophyceae</taxon>
        <taxon>Mamiellales</taxon>
        <taxon>Bathycoccaceae</taxon>
        <taxon>Ostreococcus</taxon>
    </lineage>
</organism>
<dbReference type="SUPFAM" id="SSF55724">
    <property type="entry name" value="Mog1p/PsbP-like"/>
    <property type="match status" value="1"/>
</dbReference>
<keyword evidence="11" id="KW-1185">Reference proteome</keyword>
<keyword evidence="6" id="KW-0604">Photosystem II</keyword>
<keyword evidence="1" id="KW-0150">Chloroplast</keyword>
<dbReference type="EMBL" id="CP000600">
    <property type="protein sequence ID" value="ABP00918.1"/>
    <property type="molecule type" value="Genomic_DNA"/>
</dbReference>
<dbReference type="GO" id="GO:0015979">
    <property type="term" value="P:photosynthesis"/>
    <property type="evidence" value="ECO:0007669"/>
    <property type="project" value="UniProtKB-KW"/>
</dbReference>
<dbReference type="Gene3D" id="3.40.1000.10">
    <property type="entry name" value="Mog1/PsbP, alpha/beta/alpha sandwich"/>
    <property type="match status" value="1"/>
</dbReference>
<dbReference type="GeneID" id="5006819"/>
<evidence type="ECO:0000256" key="3">
    <source>
        <dbReference type="ARBA" id="ARBA00022640"/>
    </source>
</evidence>
<dbReference type="KEGG" id="olu:OSTLU_48109"/>
<evidence type="ECO:0000256" key="6">
    <source>
        <dbReference type="ARBA" id="ARBA00023276"/>
    </source>
</evidence>
<dbReference type="AlphaFoldDB" id="A4SBE3"/>
<dbReference type="InterPro" id="IPR016123">
    <property type="entry name" value="Mog1/PsbP_a/b/a-sand"/>
</dbReference>
<evidence type="ECO:0000313" key="10">
    <source>
        <dbReference type="EMBL" id="ABP00918.1"/>
    </source>
</evidence>
<comment type="similarity">
    <text evidence="7">Belongs to the PsbP family.</text>
</comment>
<evidence type="ECO:0000256" key="4">
    <source>
        <dbReference type="ARBA" id="ARBA00022946"/>
    </source>
</evidence>
<dbReference type="RefSeq" id="XP_001422601.1">
    <property type="nucleotide sequence ID" value="XM_001422564.1"/>
</dbReference>
<evidence type="ECO:0000256" key="1">
    <source>
        <dbReference type="ARBA" id="ARBA00022528"/>
    </source>
</evidence>
<dbReference type="OMA" id="WFKGQER"/>
<dbReference type="OrthoDB" id="507333at2759"/>
<name>A4SBE3_OSTLU</name>
<dbReference type="Pfam" id="PF01789">
    <property type="entry name" value="PsbP"/>
    <property type="match status" value="1"/>
</dbReference>
<dbReference type="PANTHER" id="PTHR31407">
    <property type="match status" value="1"/>
</dbReference>
<dbReference type="GO" id="GO:0005509">
    <property type="term" value="F:calcium ion binding"/>
    <property type="evidence" value="ECO:0007669"/>
    <property type="project" value="InterPro"/>
</dbReference>
<evidence type="ECO:0000256" key="2">
    <source>
        <dbReference type="ARBA" id="ARBA00022531"/>
    </source>
</evidence>
<feature type="domain" description="PsbP C-terminal" evidence="9">
    <location>
        <begin position="80"/>
        <end position="248"/>
    </location>
</feature>
<dbReference type="GO" id="GO:0019898">
    <property type="term" value="C:extrinsic component of membrane"/>
    <property type="evidence" value="ECO:0007669"/>
    <property type="project" value="InterPro"/>
</dbReference>
<dbReference type="PANTHER" id="PTHR31407:SF6">
    <property type="entry name" value="OXYGEN-EVOLVING ENHANCER PROTEIN 2-1, CHLOROPLASTIC"/>
    <property type="match status" value="1"/>
</dbReference>
<dbReference type="STRING" id="436017.A4SBE3"/>
<keyword evidence="4" id="KW-0809">Transit peptide</keyword>